<name>A0A1C1CPT6_9EURO</name>
<evidence type="ECO:0000313" key="4">
    <source>
        <dbReference type="EMBL" id="OCT50481.1"/>
    </source>
</evidence>
<dbReference type="OrthoDB" id="10469006at2759"/>
<protein>
    <submittedName>
        <fullName evidence="4">Uncharacterized protein</fullName>
    </submittedName>
</protein>
<keyword evidence="3" id="KW-0812">Transmembrane</keyword>
<accession>A0A1C1CPT6</accession>
<evidence type="ECO:0000313" key="5">
    <source>
        <dbReference type="Proteomes" id="UP000094526"/>
    </source>
</evidence>
<dbReference type="VEuPathDB" id="FungiDB:CLCR_06816"/>
<feature type="coiled-coil region" evidence="1">
    <location>
        <begin position="373"/>
        <end position="407"/>
    </location>
</feature>
<sequence length="607" mass="69238">MAFDMNTVLVIMTSILIWSVFATLLVLSWRPSKRVRKSVDCNSVARRPRSFVSRSLRFHHLNSRFVGPMSPAGTTIKASLSIRVPTSLGFPCVFVTQYLPHNTPQHHASSWALVLAARTSHKDIDISYSHFDSSSGSPPQETQQGLVEDNTFESDVSSNLWLVPAKFDFSSSISEPAEESLASSSSGSPSPLFRFSPHLQEQDTTTTVSSPASTHSYSVLQFERHEQDGVHQHRSLEENLELEDRNRELLAENDALRKTVDTQQRFIATGATRLRKSEVEAEKWKSLAAHDPHAEIERLKSHLEQQDRALHHSRQEIHRLEEVVVDKETEITVLNDVINQFRSGFQQAYDYVQTLLYRFNWLEQHCTNPVAAHEQLANQNLSLQHELQDIERHLEDVQNQNNALLMDRDQLYTLYVARDNDLREAVDEYGQLDVHRHHLEITNAQLEAEKRELKAANTKLKAKKNKAKVANVKRTATFRKVKVEIQAQLKKVDETRKNIIKTCFNKTLDQNKNDECEATKLGEEPQAELRHCQTANKTCDIPSVFPDHSLGPLPFPLPESFFVYRSVEEDGVNEEDEDEEPTTDGGVLDLVRLINMLTIEDELDLIT</sequence>
<evidence type="ECO:0000256" key="3">
    <source>
        <dbReference type="SAM" id="Phobius"/>
    </source>
</evidence>
<dbReference type="Proteomes" id="UP000094526">
    <property type="component" value="Unassembled WGS sequence"/>
</dbReference>
<dbReference type="EMBL" id="LGRB01000010">
    <property type="protein sequence ID" value="OCT50481.1"/>
    <property type="molecule type" value="Genomic_DNA"/>
</dbReference>
<feature type="compositionally biased region" description="Low complexity" evidence="2">
    <location>
        <begin position="178"/>
        <end position="196"/>
    </location>
</feature>
<dbReference type="AlphaFoldDB" id="A0A1C1CPT6"/>
<proteinExistence type="predicted"/>
<keyword evidence="3" id="KW-1133">Transmembrane helix</keyword>
<comment type="caution">
    <text evidence="4">The sequence shown here is derived from an EMBL/GenBank/DDBJ whole genome shotgun (WGS) entry which is preliminary data.</text>
</comment>
<feature type="transmembrane region" description="Helical" evidence="3">
    <location>
        <begin position="6"/>
        <end position="27"/>
    </location>
</feature>
<keyword evidence="1" id="KW-0175">Coiled coil</keyword>
<gene>
    <name evidence="4" type="ORF">CLCR_06816</name>
</gene>
<keyword evidence="3" id="KW-0472">Membrane</keyword>
<dbReference type="VEuPathDB" id="FungiDB:G647_05525"/>
<feature type="coiled-coil region" evidence="1">
    <location>
        <begin position="436"/>
        <end position="473"/>
    </location>
</feature>
<feature type="compositionally biased region" description="Polar residues" evidence="2">
    <location>
        <begin position="202"/>
        <end position="214"/>
    </location>
</feature>
<evidence type="ECO:0000256" key="1">
    <source>
        <dbReference type="SAM" id="Coils"/>
    </source>
</evidence>
<feature type="coiled-coil region" evidence="1">
    <location>
        <begin position="296"/>
        <end position="330"/>
    </location>
</feature>
<feature type="region of interest" description="Disordered" evidence="2">
    <location>
        <begin position="178"/>
        <end position="214"/>
    </location>
</feature>
<keyword evidence="5" id="KW-1185">Reference proteome</keyword>
<evidence type="ECO:0000256" key="2">
    <source>
        <dbReference type="SAM" id="MobiDB-lite"/>
    </source>
</evidence>
<organism evidence="4 5">
    <name type="scientific">Cladophialophora carrionii</name>
    <dbReference type="NCBI Taxonomy" id="86049"/>
    <lineage>
        <taxon>Eukaryota</taxon>
        <taxon>Fungi</taxon>
        <taxon>Dikarya</taxon>
        <taxon>Ascomycota</taxon>
        <taxon>Pezizomycotina</taxon>
        <taxon>Eurotiomycetes</taxon>
        <taxon>Chaetothyriomycetidae</taxon>
        <taxon>Chaetothyriales</taxon>
        <taxon>Herpotrichiellaceae</taxon>
        <taxon>Cladophialophora</taxon>
    </lineage>
</organism>
<reference evidence="5" key="1">
    <citation type="submission" date="2015-07" db="EMBL/GenBank/DDBJ databases">
        <authorList>
            <person name="Teixeira M.M."/>
            <person name="Souza R.C."/>
            <person name="Almeida L.G."/>
            <person name="Vicente V.A."/>
            <person name="de Hoog S."/>
            <person name="Bocca A.L."/>
            <person name="de Almeida S.R."/>
            <person name="Vasconcelos A.T."/>
            <person name="Felipe M.S."/>
        </authorList>
    </citation>
    <scope>NUCLEOTIDE SEQUENCE [LARGE SCALE GENOMIC DNA]</scope>
    <source>
        <strain evidence="5">KSF</strain>
    </source>
</reference>